<keyword evidence="3" id="KW-1185">Reference proteome</keyword>
<proteinExistence type="predicted"/>
<evidence type="ECO:0000256" key="1">
    <source>
        <dbReference type="SAM" id="Phobius"/>
    </source>
</evidence>
<evidence type="ECO:0000313" key="3">
    <source>
        <dbReference type="Proteomes" id="UP001608902"/>
    </source>
</evidence>
<keyword evidence="1" id="KW-0472">Membrane</keyword>
<gene>
    <name evidence="2" type="ORF">AB6A40_007661</name>
</gene>
<keyword evidence="1" id="KW-0812">Transmembrane</keyword>
<evidence type="ECO:0000313" key="2">
    <source>
        <dbReference type="EMBL" id="MFH4980952.1"/>
    </source>
</evidence>
<dbReference type="Proteomes" id="UP001608902">
    <property type="component" value="Unassembled WGS sequence"/>
</dbReference>
<dbReference type="AlphaFoldDB" id="A0ABD6EP32"/>
<name>A0ABD6EP32_9BILA</name>
<evidence type="ECO:0008006" key="4">
    <source>
        <dbReference type="Google" id="ProtNLM"/>
    </source>
</evidence>
<feature type="transmembrane region" description="Helical" evidence="1">
    <location>
        <begin position="23"/>
        <end position="43"/>
    </location>
</feature>
<accession>A0ABD6EP32</accession>
<dbReference type="EMBL" id="JBGFUD010006367">
    <property type="protein sequence ID" value="MFH4980952.1"/>
    <property type="molecule type" value="Genomic_DNA"/>
</dbReference>
<comment type="caution">
    <text evidence="2">The sequence shown here is derived from an EMBL/GenBank/DDBJ whole genome shotgun (WGS) entry which is preliminary data.</text>
</comment>
<keyword evidence="1" id="KW-1133">Transmembrane helix</keyword>
<protein>
    <recommendedName>
        <fullName evidence="4">Cardiac phospholamban</fullName>
    </recommendedName>
</protein>
<sequence length="56" mass="6120">MAPPARKQSIVEAAEKTFDKNTIILIVNLLILVVLMCILYMIATSAMAGSIIKDEN</sequence>
<reference evidence="2 3" key="1">
    <citation type="submission" date="2024-08" db="EMBL/GenBank/DDBJ databases">
        <title>Gnathostoma spinigerum genome.</title>
        <authorList>
            <person name="Gonzalez-Bertolin B."/>
            <person name="Monzon S."/>
            <person name="Zaballos A."/>
            <person name="Jimenez P."/>
            <person name="Dekumyoy P."/>
            <person name="Varona S."/>
            <person name="Cuesta I."/>
            <person name="Sumanam S."/>
            <person name="Adisakwattana P."/>
            <person name="Gasser R.B."/>
            <person name="Hernandez-Gonzalez A."/>
            <person name="Young N.D."/>
            <person name="Perteguer M.J."/>
        </authorList>
    </citation>
    <scope>NUCLEOTIDE SEQUENCE [LARGE SCALE GENOMIC DNA]</scope>
    <source>
        <strain evidence="2">AL3</strain>
        <tissue evidence="2">Liver</tissue>
    </source>
</reference>
<organism evidence="2 3">
    <name type="scientific">Gnathostoma spinigerum</name>
    <dbReference type="NCBI Taxonomy" id="75299"/>
    <lineage>
        <taxon>Eukaryota</taxon>
        <taxon>Metazoa</taxon>
        <taxon>Ecdysozoa</taxon>
        <taxon>Nematoda</taxon>
        <taxon>Chromadorea</taxon>
        <taxon>Rhabditida</taxon>
        <taxon>Spirurina</taxon>
        <taxon>Gnathostomatomorpha</taxon>
        <taxon>Gnathostomatoidea</taxon>
        <taxon>Gnathostomatidae</taxon>
        <taxon>Gnathostoma</taxon>
    </lineage>
</organism>